<dbReference type="InterPro" id="IPR003768">
    <property type="entry name" value="ScpA"/>
</dbReference>
<dbReference type="HAMAP" id="MF_01805">
    <property type="entry name" value="ScpA"/>
    <property type="match status" value="1"/>
</dbReference>
<comment type="function">
    <text evidence="5">Participates in chromosomal partition during cell division. May act via the formation of a condensin-like complex containing Smc and ScpB that pull DNA away from mid-cell into both cell halves.</text>
</comment>
<dbReference type="Pfam" id="PF02616">
    <property type="entry name" value="SMC_ScpA"/>
    <property type="match status" value="1"/>
</dbReference>
<gene>
    <name evidence="5" type="primary">scpA</name>
    <name evidence="6" type="ORF">ACFPU1_15415</name>
</gene>
<protein>
    <recommendedName>
        <fullName evidence="4 5">Segregation and condensation protein A</fullName>
    </recommendedName>
</protein>
<comment type="subcellular location">
    <subcellularLocation>
        <location evidence="5">Cytoplasm</location>
    </subcellularLocation>
    <text evidence="5">Associated with two foci at the outer edges of the nucleoid region in young cells, and at four foci within both cell halves in older cells.</text>
</comment>
<dbReference type="RefSeq" id="WP_054636407.1">
    <property type="nucleotide sequence ID" value="NZ_JBHSOZ010000010.1"/>
</dbReference>
<keyword evidence="1 5" id="KW-0132">Cell division</keyword>
<dbReference type="NCBIfam" id="NF000995">
    <property type="entry name" value="PRK00104.1-4"/>
    <property type="match status" value="1"/>
</dbReference>
<dbReference type="InterPro" id="IPR023093">
    <property type="entry name" value="ScpA-like_C"/>
</dbReference>
<keyword evidence="5" id="KW-0963">Cytoplasm</keyword>
<proteinExistence type="inferred from homology"/>
<comment type="similarity">
    <text evidence="5">Belongs to the ScpA family.</text>
</comment>
<dbReference type="Gene3D" id="6.10.250.2410">
    <property type="match status" value="1"/>
</dbReference>
<sequence length="254" mass="29859">MNSYNVKIDAFEGPLDLLLHLIQQAEVDIYNIPVSEITEQYLLYVQTMQELELDVASEYLVMAATLLAIKSQMLLPKQEEMIDEELTEDWEEDPREELMSQLLEYKRFKEAAGTLKNREEQRNLTFSKPPSTIDNSQTLEEDKEIDTKHLSLYDMIQAFQKLKERVRYKKPRQTKIRSEEIPLTQRMDEIRTLLSRQKEPTTFSKLFDSPDKSHMVVTFLAVLELMKAHSISCMQMDNFEDIIIISREGEIQDE</sequence>
<name>A0ABW0YNR0_9BACI</name>
<dbReference type="Proteomes" id="UP001596142">
    <property type="component" value="Unassembled WGS sequence"/>
</dbReference>
<evidence type="ECO:0000256" key="3">
    <source>
        <dbReference type="ARBA" id="ARBA00023306"/>
    </source>
</evidence>
<dbReference type="PANTHER" id="PTHR33969:SF2">
    <property type="entry name" value="SEGREGATION AND CONDENSATION PROTEIN A"/>
    <property type="match status" value="1"/>
</dbReference>
<accession>A0ABW0YNR0</accession>
<dbReference type="NCBIfam" id="NF000994">
    <property type="entry name" value="PRK00104.1-3"/>
    <property type="match status" value="1"/>
</dbReference>
<organism evidence="6 7">
    <name type="scientific">Thalassorhabdus alkalitolerans</name>
    <dbReference type="NCBI Taxonomy" id="2282697"/>
    <lineage>
        <taxon>Bacteria</taxon>
        <taxon>Bacillati</taxon>
        <taxon>Bacillota</taxon>
        <taxon>Bacilli</taxon>
        <taxon>Bacillales</taxon>
        <taxon>Bacillaceae</taxon>
        <taxon>Thalassorhabdus</taxon>
    </lineage>
</organism>
<dbReference type="Gene3D" id="1.10.10.580">
    <property type="entry name" value="Structural maintenance of chromosome 1. Chain E"/>
    <property type="match status" value="1"/>
</dbReference>
<evidence type="ECO:0000256" key="1">
    <source>
        <dbReference type="ARBA" id="ARBA00022618"/>
    </source>
</evidence>
<evidence type="ECO:0000256" key="5">
    <source>
        <dbReference type="HAMAP-Rule" id="MF_01805"/>
    </source>
</evidence>
<comment type="caution">
    <text evidence="6">The sequence shown here is derived from an EMBL/GenBank/DDBJ whole genome shotgun (WGS) entry which is preliminary data.</text>
</comment>
<reference evidence="7" key="1">
    <citation type="journal article" date="2019" name="Int. J. Syst. Evol. Microbiol.">
        <title>The Global Catalogue of Microorganisms (GCM) 10K type strain sequencing project: providing services to taxonomists for standard genome sequencing and annotation.</title>
        <authorList>
            <consortium name="The Broad Institute Genomics Platform"/>
            <consortium name="The Broad Institute Genome Sequencing Center for Infectious Disease"/>
            <person name="Wu L."/>
            <person name="Ma J."/>
        </authorList>
    </citation>
    <scope>NUCLEOTIDE SEQUENCE [LARGE SCALE GENOMIC DNA]</scope>
    <source>
        <strain evidence="7">CECT 7184</strain>
    </source>
</reference>
<dbReference type="PANTHER" id="PTHR33969">
    <property type="entry name" value="SEGREGATION AND CONDENSATION PROTEIN A"/>
    <property type="match status" value="1"/>
</dbReference>
<keyword evidence="2 5" id="KW-0159">Chromosome partition</keyword>
<evidence type="ECO:0000313" key="7">
    <source>
        <dbReference type="Proteomes" id="UP001596142"/>
    </source>
</evidence>
<evidence type="ECO:0000313" key="6">
    <source>
        <dbReference type="EMBL" id="MFC5714138.1"/>
    </source>
</evidence>
<evidence type="ECO:0000256" key="2">
    <source>
        <dbReference type="ARBA" id="ARBA00022829"/>
    </source>
</evidence>
<keyword evidence="3 5" id="KW-0131">Cell cycle</keyword>
<comment type="subunit">
    <text evidence="5">Component of a cohesin-like complex composed of ScpA, ScpB and the Smc homodimer, in which ScpA and ScpB bind to the head domain of Smc. The presence of the three proteins is required for the association of the complex with DNA.</text>
</comment>
<evidence type="ECO:0000256" key="4">
    <source>
        <dbReference type="ARBA" id="ARBA00044777"/>
    </source>
</evidence>
<dbReference type="EMBL" id="JBHSOZ010000010">
    <property type="protein sequence ID" value="MFC5714138.1"/>
    <property type="molecule type" value="Genomic_DNA"/>
</dbReference>
<keyword evidence="7" id="KW-1185">Reference proteome</keyword>